<sequence length="186" mass="22136">NPNMIDSLYTPQRCVLHSTNIGNMVRDNRDMFLHKGCYHRFKGYAFSQIHKMDIKNPTGKRKEIVDKYGYDTKYGYHLVRLLNECETILTEGTLDLQRNREQLKSIRRGEWTIERIKNYFEDKERQLEELYNKSKLQHSPDEGKIKELLLNCLEYHFGSLDKAVYIPNKFENALREISEICKRNGV</sequence>
<reference evidence="1" key="1">
    <citation type="journal article" date="2014" name="Front. Microbiol.">
        <title>High frequency of phylogenetically diverse reductive dehalogenase-homologous genes in deep subseafloor sedimentary metagenomes.</title>
        <authorList>
            <person name="Kawai M."/>
            <person name="Futagami T."/>
            <person name="Toyoda A."/>
            <person name="Takaki Y."/>
            <person name="Nishi S."/>
            <person name="Hori S."/>
            <person name="Arai W."/>
            <person name="Tsubouchi T."/>
            <person name="Morono Y."/>
            <person name="Uchiyama I."/>
            <person name="Ito T."/>
            <person name="Fujiyama A."/>
            <person name="Inagaki F."/>
            <person name="Takami H."/>
        </authorList>
    </citation>
    <scope>NUCLEOTIDE SEQUENCE</scope>
    <source>
        <strain evidence="1">Expedition CK06-06</strain>
    </source>
</reference>
<evidence type="ECO:0000313" key="1">
    <source>
        <dbReference type="EMBL" id="GAF86624.1"/>
    </source>
</evidence>
<gene>
    <name evidence="1" type="ORF">S01H1_26908</name>
</gene>
<feature type="non-terminal residue" evidence="1">
    <location>
        <position position="1"/>
    </location>
</feature>
<organism evidence="1">
    <name type="scientific">marine sediment metagenome</name>
    <dbReference type="NCBI Taxonomy" id="412755"/>
    <lineage>
        <taxon>unclassified sequences</taxon>
        <taxon>metagenomes</taxon>
        <taxon>ecological metagenomes</taxon>
    </lineage>
</organism>
<name>X0T079_9ZZZZ</name>
<dbReference type="InterPro" id="IPR018775">
    <property type="entry name" value="RlaP"/>
</dbReference>
<accession>X0T079</accession>
<dbReference type="Pfam" id="PF10127">
    <property type="entry name" value="RlaP"/>
    <property type="match status" value="1"/>
</dbReference>
<dbReference type="PANTHER" id="PTHR34817">
    <property type="entry name" value="NUCLEOTIDYLTRANSFERASE"/>
    <property type="match status" value="1"/>
</dbReference>
<proteinExistence type="predicted"/>
<dbReference type="AlphaFoldDB" id="X0T079"/>
<comment type="caution">
    <text evidence="1">The sequence shown here is derived from an EMBL/GenBank/DDBJ whole genome shotgun (WGS) entry which is preliminary data.</text>
</comment>
<dbReference type="PANTHER" id="PTHR34817:SF1">
    <property type="entry name" value="NUCLEOTIDYLTRANSFERASE"/>
    <property type="match status" value="1"/>
</dbReference>
<protein>
    <submittedName>
        <fullName evidence="1">Uncharacterized protein</fullName>
    </submittedName>
</protein>
<dbReference type="EMBL" id="BARS01016343">
    <property type="protein sequence ID" value="GAF86624.1"/>
    <property type="molecule type" value="Genomic_DNA"/>
</dbReference>